<dbReference type="Proteomes" id="UP000257109">
    <property type="component" value="Unassembled WGS sequence"/>
</dbReference>
<comment type="caution">
    <text evidence="2">The sequence shown here is derived from an EMBL/GenBank/DDBJ whole genome shotgun (WGS) entry which is preliminary data.</text>
</comment>
<name>A0A371GDY4_MUCPR</name>
<sequence length="239" mass="27836">MIIFPHNIKVMPCPCPLLPNLPHTIKLLKIPALEANQTWQIVEKLPRVKPIGRKWVYKIMRKLDGSIERYKARLVAKKYTQTKGVNFFDAFSPVVKVTNVWLLLIPTSTKNWLIHQLDVNNVFLYGELEEDVYMEMPKGVNCNEKNKACKFLKSLYGLKQVTQMSVDHIFFALLIYVDDIVLVRNSHDEIVYIKSTFDQYFSIKHLRVLKYFLRLEVTHTSKGISLCQRHSCLDILANA</sequence>
<dbReference type="InterPro" id="IPR013103">
    <property type="entry name" value="RVT_2"/>
</dbReference>
<evidence type="ECO:0000259" key="1">
    <source>
        <dbReference type="Pfam" id="PF07727"/>
    </source>
</evidence>
<feature type="domain" description="Reverse transcriptase Ty1/copia-type" evidence="1">
    <location>
        <begin position="36"/>
        <end position="166"/>
    </location>
</feature>
<evidence type="ECO:0000313" key="2">
    <source>
        <dbReference type="EMBL" id="RDX88757.1"/>
    </source>
</evidence>
<reference evidence="2" key="1">
    <citation type="submission" date="2018-05" db="EMBL/GenBank/DDBJ databases">
        <title>Draft genome of Mucuna pruriens seed.</title>
        <authorList>
            <person name="Nnadi N.E."/>
            <person name="Vos R."/>
            <person name="Hasami M.H."/>
            <person name="Devisetty U.K."/>
            <person name="Aguiy J.C."/>
        </authorList>
    </citation>
    <scope>NUCLEOTIDE SEQUENCE [LARGE SCALE GENOMIC DNA]</scope>
    <source>
        <strain evidence="2">JCA_2017</strain>
    </source>
</reference>
<keyword evidence="3" id="KW-1185">Reference proteome</keyword>
<feature type="non-terminal residue" evidence="2">
    <location>
        <position position="1"/>
    </location>
</feature>
<accession>A0A371GDY4</accession>
<dbReference type="EMBL" id="QJKJ01005846">
    <property type="protein sequence ID" value="RDX88757.1"/>
    <property type="molecule type" value="Genomic_DNA"/>
</dbReference>
<protein>
    <recommendedName>
        <fullName evidence="1">Reverse transcriptase Ty1/copia-type domain-containing protein</fullName>
    </recommendedName>
</protein>
<organism evidence="2 3">
    <name type="scientific">Mucuna pruriens</name>
    <name type="common">Velvet bean</name>
    <name type="synonym">Dolichos pruriens</name>
    <dbReference type="NCBI Taxonomy" id="157652"/>
    <lineage>
        <taxon>Eukaryota</taxon>
        <taxon>Viridiplantae</taxon>
        <taxon>Streptophyta</taxon>
        <taxon>Embryophyta</taxon>
        <taxon>Tracheophyta</taxon>
        <taxon>Spermatophyta</taxon>
        <taxon>Magnoliopsida</taxon>
        <taxon>eudicotyledons</taxon>
        <taxon>Gunneridae</taxon>
        <taxon>Pentapetalae</taxon>
        <taxon>rosids</taxon>
        <taxon>fabids</taxon>
        <taxon>Fabales</taxon>
        <taxon>Fabaceae</taxon>
        <taxon>Papilionoideae</taxon>
        <taxon>50 kb inversion clade</taxon>
        <taxon>NPAAA clade</taxon>
        <taxon>indigoferoid/millettioid clade</taxon>
        <taxon>Phaseoleae</taxon>
        <taxon>Mucuna</taxon>
    </lineage>
</organism>
<evidence type="ECO:0000313" key="3">
    <source>
        <dbReference type="Proteomes" id="UP000257109"/>
    </source>
</evidence>
<gene>
    <name evidence="2" type="ORF">CR513_29600</name>
</gene>
<dbReference type="STRING" id="157652.A0A371GDY4"/>
<dbReference type="InterPro" id="IPR043502">
    <property type="entry name" value="DNA/RNA_pol_sf"/>
</dbReference>
<proteinExistence type="predicted"/>
<dbReference type="Pfam" id="PF07727">
    <property type="entry name" value="RVT_2"/>
    <property type="match status" value="1"/>
</dbReference>
<dbReference type="OrthoDB" id="411615at2759"/>
<dbReference type="AlphaFoldDB" id="A0A371GDY4"/>
<dbReference type="SUPFAM" id="SSF56672">
    <property type="entry name" value="DNA/RNA polymerases"/>
    <property type="match status" value="1"/>
</dbReference>